<evidence type="ECO:0000259" key="3">
    <source>
        <dbReference type="Pfam" id="PF22767"/>
    </source>
</evidence>
<evidence type="ECO:0000259" key="2">
    <source>
        <dbReference type="Pfam" id="PF00881"/>
    </source>
</evidence>
<name>A0A6J7M500_9ZZZZ</name>
<dbReference type="CDD" id="cd02142">
    <property type="entry name" value="McbC_SagB-like_oxidoreductase"/>
    <property type="match status" value="1"/>
</dbReference>
<sequence length="415" mass="44361">MGGTSMSENKTAQEARIADRGRYADGRTRQIAVADDDGTPLLIIEPITVGALEWQPADNSADSPIRLSRFAYLHRDGADMVLSTPRSRVTAVIRDERVAAFIAGLGVARRPTTLAALSRLSAEACLRLADALRAVHLVTGAEPDCEEDDTIPQTWEFHDLLLHERSRRPKVGAINEPPRFGIVPEHQEPEWDLQAGELALPAVDLRAVAAADPPYGQVVLSRESHRDYSGPELALKQLAVLLARSLGPIERDALPGTGTDIMWSRPYASAGALFETDVVVIAHRVTGLAQGAYLYRPGAHALRPLEGDPASIDGLLFDASQATAAGIQRPQALLVMAARFPDLAIKYDGIAYSLMLKNAGWIQAAIQGAATAMGLGSVPIGTGDAVAFELATGLDRYRHGSTGEIAISVPRVQPS</sequence>
<dbReference type="InterPro" id="IPR000415">
    <property type="entry name" value="Nitroreductase-like"/>
</dbReference>
<dbReference type="PANTHER" id="PTHR43745">
    <property type="entry name" value="NITROREDUCTASE MJ1384-RELATED"/>
    <property type="match status" value="1"/>
</dbReference>
<dbReference type="InterPro" id="IPR029479">
    <property type="entry name" value="Nitroreductase"/>
</dbReference>
<proteinExistence type="predicted"/>
<dbReference type="Pfam" id="PF00881">
    <property type="entry name" value="Nitroreductase"/>
    <property type="match status" value="1"/>
</dbReference>
<feature type="region of interest" description="Disordered" evidence="1">
    <location>
        <begin position="1"/>
        <end position="20"/>
    </location>
</feature>
<dbReference type="GO" id="GO:0016491">
    <property type="term" value="F:oxidoreductase activity"/>
    <property type="evidence" value="ECO:0007669"/>
    <property type="project" value="InterPro"/>
</dbReference>
<feature type="compositionally biased region" description="Basic and acidic residues" evidence="1">
    <location>
        <begin position="11"/>
        <end position="20"/>
    </location>
</feature>
<dbReference type="SUPFAM" id="SSF55469">
    <property type="entry name" value="FMN-dependent nitroreductase-like"/>
    <property type="match status" value="1"/>
</dbReference>
<accession>A0A6J7M500</accession>
<dbReference type="InterPro" id="IPR052544">
    <property type="entry name" value="Bacteriocin_Proc_Enz"/>
</dbReference>
<feature type="compositionally biased region" description="Polar residues" evidence="1">
    <location>
        <begin position="1"/>
        <end position="10"/>
    </location>
</feature>
<dbReference type="InterPro" id="IPR020051">
    <property type="entry name" value="SagB-type_dehydrogenase"/>
</dbReference>
<organism evidence="4">
    <name type="scientific">freshwater metagenome</name>
    <dbReference type="NCBI Taxonomy" id="449393"/>
    <lineage>
        <taxon>unclassified sequences</taxon>
        <taxon>metagenomes</taxon>
        <taxon>ecological metagenomes</taxon>
    </lineage>
</organism>
<evidence type="ECO:0000313" key="4">
    <source>
        <dbReference type="EMBL" id="CAB4975821.1"/>
    </source>
</evidence>
<dbReference type="Gene3D" id="3.40.109.10">
    <property type="entry name" value="NADH Oxidase"/>
    <property type="match status" value="1"/>
</dbReference>
<dbReference type="PANTHER" id="PTHR43745:SF2">
    <property type="entry name" value="NITROREDUCTASE MJ1384-RELATED"/>
    <property type="match status" value="1"/>
</dbReference>
<gene>
    <name evidence="4" type="ORF">UFOPK3772_03682</name>
</gene>
<protein>
    <submittedName>
        <fullName evidence="4">Unannotated protein</fullName>
    </submittedName>
</protein>
<dbReference type="Pfam" id="PF22767">
    <property type="entry name" value="ThcOx"/>
    <property type="match status" value="1"/>
</dbReference>
<dbReference type="NCBIfam" id="TIGR03605">
    <property type="entry name" value="antibiot_sagB"/>
    <property type="match status" value="1"/>
</dbReference>
<dbReference type="EMBL" id="CAFBNE010000263">
    <property type="protein sequence ID" value="CAB4975821.1"/>
    <property type="molecule type" value="Genomic_DNA"/>
</dbReference>
<feature type="domain" description="Nitroreductase" evidence="2">
    <location>
        <begin position="220"/>
        <end position="396"/>
    </location>
</feature>
<reference evidence="4" key="1">
    <citation type="submission" date="2020-05" db="EMBL/GenBank/DDBJ databases">
        <authorList>
            <person name="Chiriac C."/>
            <person name="Salcher M."/>
            <person name="Ghai R."/>
            <person name="Kavagutti S V."/>
        </authorList>
    </citation>
    <scope>NUCLEOTIDE SEQUENCE</scope>
</reference>
<dbReference type="AlphaFoldDB" id="A0A6J7M500"/>
<evidence type="ECO:0000256" key="1">
    <source>
        <dbReference type="SAM" id="MobiDB-lite"/>
    </source>
</evidence>
<dbReference type="InterPro" id="IPR054488">
    <property type="entry name" value="ThcOx_dom2"/>
</dbReference>
<feature type="domain" description="Cyanobactin oxidase ThcOx second" evidence="3">
    <location>
        <begin position="65"/>
        <end position="168"/>
    </location>
</feature>